<accession>D9Q367</accession>
<dbReference type="eggNOG" id="arCOG03442">
    <property type="taxonomic scope" value="Archaea"/>
</dbReference>
<dbReference type="RefSeq" id="WP_013267267.1">
    <property type="nucleotide sequence ID" value="NC_014374.1"/>
</dbReference>
<name>D9Q367_ACIS3</name>
<dbReference type="EMBL" id="CP001742">
    <property type="protein sequence ID" value="ADL19755.1"/>
    <property type="molecule type" value="Genomic_DNA"/>
</dbReference>
<keyword evidence="1" id="KW-1133">Transmembrane helix</keyword>
<dbReference type="KEGG" id="asc:ASAC_1350"/>
<reference evidence="2 3" key="1">
    <citation type="journal article" date="2010" name="Appl. Environ. Microbiol.">
        <title>The genome sequence of the crenarchaeon Acidilobus saccharovorans supports a new order, Acidilobales, and suggests an important ecological role in terrestrial acidic hot springs.</title>
        <authorList>
            <person name="Mardanov A.V."/>
            <person name="Svetlitchnyi V.A."/>
            <person name="Beletsky A.V."/>
            <person name="Prokofeva M.I."/>
            <person name="Bonch-Osmolovskaya E.A."/>
            <person name="Ravin N.V."/>
            <person name="Skryabin K.G."/>
        </authorList>
    </citation>
    <scope>NUCLEOTIDE SEQUENCE [LARGE SCALE GENOMIC DNA]</scope>
    <source>
        <strain evidence="3">DSM 16705 / JCM 18335 / VKM B-2471 / 345-15</strain>
    </source>
</reference>
<evidence type="ECO:0000313" key="3">
    <source>
        <dbReference type="Proteomes" id="UP000000346"/>
    </source>
</evidence>
<keyword evidence="3" id="KW-1185">Reference proteome</keyword>
<protein>
    <submittedName>
        <fullName evidence="2">Uncharacterized protein</fullName>
    </submittedName>
</protein>
<gene>
    <name evidence="2" type="ordered locus">ASAC_1350</name>
</gene>
<dbReference type="HOGENOM" id="CLU_1187734_0_0_2"/>
<dbReference type="STRING" id="666510.ASAC_1350"/>
<dbReference type="GeneID" id="9499606"/>
<feature type="transmembrane region" description="Helical" evidence="1">
    <location>
        <begin position="6"/>
        <end position="23"/>
    </location>
</feature>
<evidence type="ECO:0000256" key="1">
    <source>
        <dbReference type="SAM" id="Phobius"/>
    </source>
</evidence>
<keyword evidence="1" id="KW-0472">Membrane</keyword>
<keyword evidence="1" id="KW-0812">Transmembrane</keyword>
<dbReference type="Proteomes" id="UP000000346">
    <property type="component" value="Chromosome"/>
</dbReference>
<proteinExistence type="predicted"/>
<evidence type="ECO:0000313" key="2">
    <source>
        <dbReference type="EMBL" id="ADL19755.1"/>
    </source>
</evidence>
<sequence>MAIRELGYATTAFAAALGLIAYFSLGYRPLAFSMIGVAIAGLSAIVIGDSPRPQPPQLRSMLSALGVNLEALLEEADARGKAIVMPPVGGRCAAFIPLSEDADPEAVARALRSAPQSLFPSPAGRRGVLAFLPSPLPLSSTDMESALREVVVERSEMAKAIRLEERGNVIVLEAVRPVMDDLPRLNRAGTLPLLLGATVVASLKGVPVAVADSYRTQDGWAVELRPLGAESGGQK</sequence>
<organism evidence="2 3">
    <name type="scientific">Acidilobus saccharovorans (strain DSM 16705 / JCM 18335 / VKM B-2471 / 345-15)</name>
    <dbReference type="NCBI Taxonomy" id="666510"/>
    <lineage>
        <taxon>Archaea</taxon>
        <taxon>Thermoproteota</taxon>
        <taxon>Thermoprotei</taxon>
        <taxon>Acidilobales</taxon>
        <taxon>Acidilobaceae</taxon>
        <taxon>Acidilobus</taxon>
    </lineage>
</organism>
<dbReference type="InParanoid" id="D9Q367"/>
<dbReference type="AlphaFoldDB" id="D9Q367"/>